<dbReference type="InterPro" id="IPR022742">
    <property type="entry name" value="Hydrolase_4"/>
</dbReference>
<dbReference type="GO" id="GO:0005737">
    <property type="term" value="C:cytoplasm"/>
    <property type="evidence" value="ECO:0007669"/>
    <property type="project" value="InterPro"/>
</dbReference>
<comment type="caution">
    <text evidence="9">The sequence shown here is derived from an EMBL/GenBank/DDBJ whole genome shotgun (WGS) entry which is preliminary data.</text>
</comment>
<protein>
    <recommendedName>
        <fullName evidence="3">Proline iminopeptidase</fullName>
        <ecNumber evidence="2">3.4.11.5</ecNumber>
    </recommendedName>
    <alternativeName>
        <fullName evidence="6">Prolyl aminopeptidase</fullName>
    </alternativeName>
</protein>
<dbReference type="InterPro" id="IPR002410">
    <property type="entry name" value="Peptidase_S33"/>
</dbReference>
<evidence type="ECO:0000313" key="9">
    <source>
        <dbReference type="EMBL" id="MBB3120940.1"/>
    </source>
</evidence>
<name>A0A7W5BDL6_9BURK</name>
<dbReference type="InterPro" id="IPR029058">
    <property type="entry name" value="AB_hydrolase_fold"/>
</dbReference>
<dbReference type="InterPro" id="IPR005944">
    <property type="entry name" value="Pro_iminopeptidase"/>
</dbReference>
<keyword evidence="7" id="KW-0732">Signal</keyword>
<dbReference type="RefSeq" id="WP_183442685.1">
    <property type="nucleotide sequence ID" value="NZ_JACHXD010000012.1"/>
</dbReference>
<dbReference type="EC" id="3.4.11.5" evidence="2"/>
<evidence type="ECO:0000256" key="6">
    <source>
        <dbReference type="ARBA" id="ARBA00029605"/>
    </source>
</evidence>
<dbReference type="GO" id="GO:0006508">
    <property type="term" value="P:proteolysis"/>
    <property type="evidence" value="ECO:0007669"/>
    <property type="project" value="InterPro"/>
</dbReference>
<evidence type="ECO:0000256" key="7">
    <source>
        <dbReference type="SAM" id="SignalP"/>
    </source>
</evidence>
<dbReference type="PANTHER" id="PTHR43722">
    <property type="entry name" value="PROLINE IMINOPEPTIDASE"/>
    <property type="match status" value="1"/>
</dbReference>
<dbReference type="PANTHER" id="PTHR43722:SF1">
    <property type="entry name" value="PROLINE IMINOPEPTIDASE"/>
    <property type="match status" value="1"/>
</dbReference>
<reference evidence="9 10" key="1">
    <citation type="submission" date="2020-08" db="EMBL/GenBank/DDBJ databases">
        <title>Genomic Encyclopedia of Type Strains, Phase III (KMG-III): the genomes of soil and plant-associated and newly described type strains.</title>
        <authorList>
            <person name="Whitman W."/>
        </authorList>
    </citation>
    <scope>NUCLEOTIDE SEQUENCE [LARGE SCALE GENOMIC DNA]</scope>
    <source>
        <strain evidence="9 10">CECT 8897</strain>
    </source>
</reference>
<gene>
    <name evidence="9" type="ORF">FHS03_004013</name>
</gene>
<feature type="chain" id="PRO_5030696479" description="Proline iminopeptidase" evidence="7">
    <location>
        <begin position="23"/>
        <end position="361"/>
    </location>
</feature>
<comment type="catalytic activity">
    <reaction evidence="1">
        <text>Release of N-terminal proline from a peptide.</text>
        <dbReference type="EC" id="3.4.11.5"/>
    </reaction>
</comment>
<sequence>MRYLSRSCIASLSLLLPLSLGAQTIAPQANAIGAAPIECASGKPINEEGFVKIGGIEQWVTIKGDDCKNPVILFVHGGPGNPMTPYVNSPYRPWEKEFTFVHWDQRGAGQTYGRNPIEPETEEHILSVEGLATDGVEVAAFATKHLNARKLILFGGSWGSVLGVHMAKRRPDLFVAYVGTGQLVGPDNDKESYRKTLELARASGDKKTVEMLEGFGMPPWTKPRTPGLLRRISRIYEAKTTDPAPPSWWSRSPQYSNDEALINYGKGEDFSWLQYVGMKGDGMRYSVDLPRLGSDFQIPVFIIMGAEDLTSVPEVAKRYFDSISAPQKEYFLLPRTGHDHNHIMLEAQHKVLTTKVRPLLR</sequence>
<dbReference type="Gene3D" id="3.40.50.1820">
    <property type="entry name" value="alpha/beta hydrolase"/>
    <property type="match status" value="1"/>
</dbReference>
<evidence type="ECO:0000256" key="3">
    <source>
        <dbReference type="ARBA" id="ARBA00021843"/>
    </source>
</evidence>
<evidence type="ECO:0000256" key="2">
    <source>
        <dbReference type="ARBA" id="ARBA00012568"/>
    </source>
</evidence>
<dbReference type="Pfam" id="PF12146">
    <property type="entry name" value="Hydrolase_4"/>
    <property type="match status" value="1"/>
</dbReference>
<dbReference type="PRINTS" id="PR00793">
    <property type="entry name" value="PROAMNOPTASE"/>
</dbReference>
<dbReference type="AlphaFoldDB" id="A0A7W5BDL6"/>
<feature type="signal peptide" evidence="7">
    <location>
        <begin position="1"/>
        <end position="22"/>
    </location>
</feature>
<evidence type="ECO:0000256" key="4">
    <source>
        <dbReference type="ARBA" id="ARBA00022490"/>
    </source>
</evidence>
<proteinExistence type="predicted"/>
<evidence type="ECO:0000256" key="1">
    <source>
        <dbReference type="ARBA" id="ARBA00001585"/>
    </source>
</evidence>
<dbReference type="SUPFAM" id="SSF53474">
    <property type="entry name" value="alpha/beta-Hydrolases"/>
    <property type="match status" value="1"/>
</dbReference>
<accession>A0A7W5BDL6</accession>
<evidence type="ECO:0000259" key="8">
    <source>
        <dbReference type="Pfam" id="PF12146"/>
    </source>
</evidence>
<dbReference type="Proteomes" id="UP000541535">
    <property type="component" value="Unassembled WGS sequence"/>
</dbReference>
<dbReference type="GO" id="GO:0004177">
    <property type="term" value="F:aminopeptidase activity"/>
    <property type="evidence" value="ECO:0007669"/>
    <property type="project" value="UniProtKB-EC"/>
</dbReference>
<keyword evidence="5" id="KW-0378">Hydrolase</keyword>
<evidence type="ECO:0000256" key="5">
    <source>
        <dbReference type="ARBA" id="ARBA00022801"/>
    </source>
</evidence>
<evidence type="ECO:0000313" key="10">
    <source>
        <dbReference type="Proteomes" id="UP000541535"/>
    </source>
</evidence>
<keyword evidence="4" id="KW-0963">Cytoplasm</keyword>
<organism evidence="9 10">
    <name type="scientific">Pseudoduganella violacea</name>
    <dbReference type="NCBI Taxonomy" id="1715466"/>
    <lineage>
        <taxon>Bacteria</taxon>
        <taxon>Pseudomonadati</taxon>
        <taxon>Pseudomonadota</taxon>
        <taxon>Betaproteobacteria</taxon>
        <taxon>Burkholderiales</taxon>
        <taxon>Oxalobacteraceae</taxon>
        <taxon>Telluria group</taxon>
        <taxon>Pseudoduganella</taxon>
    </lineage>
</organism>
<dbReference type="EMBL" id="JACHXD010000012">
    <property type="protein sequence ID" value="MBB3120940.1"/>
    <property type="molecule type" value="Genomic_DNA"/>
</dbReference>
<keyword evidence="10" id="KW-1185">Reference proteome</keyword>
<feature type="domain" description="Serine aminopeptidase S33" evidence="8">
    <location>
        <begin position="72"/>
        <end position="339"/>
    </location>
</feature>